<keyword evidence="4" id="KW-0808">Transferase</keyword>
<dbReference type="Gene3D" id="1.10.3810.10">
    <property type="entry name" value="Biosynthetic peptidoglycan transglycosylase-like"/>
    <property type="match status" value="1"/>
</dbReference>
<keyword evidence="11" id="KW-0812">Transmembrane</keyword>
<reference evidence="13 14" key="1">
    <citation type="submission" date="2023-07" db="EMBL/GenBank/DDBJ databases">
        <title>Genomic Encyclopedia of Type Strains, Phase IV (KMG-IV): sequencing the most valuable type-strain genomes for metagenomic binning, comparative biology and taxonomic classification.</title>
        <authorList>
            <person name="Goeker M."/>
        </authorList>
    </citation>
    <scope>NUCLEOTIDE SEQUENCE [LARGE SCALE GENOMIC DNA]</scope>
    <source>
        <strain evidence="13 14">DSM 4006</strain>
    </source>
</reference>
<evidence type="ECO:0000256" key="2">
    <source>
        <dbReference type="ARBA" id="ARBA00022475"/>
    </source>
</evidence>
<dbReference type="InterPro" id="IPR036950">
    <property type="entry name" value="PBP_transglycosylase"/>
</dbReference>
<keyword evidence="8" id="KW-0961">Cell wall biogenesis/degradation</keyword>
<protein>
    <recommendedName>
        <fullName evidence="9">peptidoglycan glycosyltransferase</fullName>
        <ecNumber evidence="9">2.4.99.28</ecNumber>
    </recommendedName>
</protein>
<feature type="domain" description="Glycosyl transferase family 51" evidence="12">
    <location>
        <begin position="49"/>
        <end position="216"/>
    </location>
</feature>
<keyword evidence="14" id="KW-1185">Reference proteome</keyword>
<dbReference type="InterPro" id="IPR001264">
    <property type="entry name" value="Glyco_trans_51"/>
</dbReference>
<evidence type="ECO:0000256" key="7">
    <source>
        <dbReference type="ARBA" id="ARBA00023136"/>
    </source>
</evidence>
<evidence type="ECO:0000256" key="4">
    <source>
        <dbReference type="ARBA" id="ARBA00022679"/>
    </source>
</evidence>
<evidence type="ECO:0000256" key="10">
    <source>
        <dbReference type="ARBA" id="ARBA00049902"/>
    </source>
</evidence>
<evidence type="ECO:0000256" key="1">
    <source>
        <dbReference type="ARBA" id="ARBA00004236"/>
    </source>
</evidence>
<feature type="transmembrane region" description="Helical" evidence="11">
    <location>
        <begin position="7"/>
        <end position="30"/>
    </location>
</feature>
<evidence type="ECO:0000256" key="11">
    <source>
        <dbReference type="SAM" id="Phobius"/>
    </source>
</evidence>
<comment type="caution">
    <text evidence="13">The sequence shown here is derived from an EMBL/GenBank/DDBJ whole genome shotgun (WGS) entry which is preliminary data.</text>
</comment>
<sequence>MFRLLKWFISFAGIIAVLCVILFGAMDVYFHKVNRIDERVRDIIMTRAAARHETFLSYDQIPVTFRDAVIATEDRRFYSDPGIDPIGIVRSIVVDVQRDGYVEGGSTITQQLVDDAMLGQQKTLKRKLLQAFYAIGLYDTMSKPEVFALYANDVYFGNGAYGLNSAAERYFGRSPAQLNEGELTMLAGIPNAPSVYDPYHSMQLARERQQIVLDNMVDDGMISSAEAKQIFAEPIRLVGAAGWNATFRP</sequence>
<dbReference type="EC" id="2.4.99.28" evidence="9"/>
<organism evidence="13 14">
    <name type="scientific">Alicyclobacillus cycloheptanicus</name>
    <dbReference type="NCBI Taxonomy" id="1457"/>
    <lineage>
        <taxon>Bacteria</taxon>
        <taxon>Bacillati</taxon>
        <taxon>Bacillota</taxon>
        <taxon>Bacilli</taxon>
        <taxon>Bacillales</taxon>
        <taxon>Alicyclobacillaceae</taxon>
        <taxon>Alicyclobacillus</taxon>
    </lineage>
</organism>
<dbReference type="Pfam" id="PF00912">
    <property type="entry name" value="Transgly"/>
    <property type="match status" value="1"/>
</dbReference>
<dbReference type="PANTHER" id="PTHR32282:SF11">
    <property type="entry name" value="PENICILLIN-BINDING PROTEIN 1B"/>
    <property type="match status" value="1"/>
</dbReference>
<dbReference type="RefSeq" id="WP_274454543.1">
    <property type="nucleotide sequence ID" value="NZ_CP067097.1"/>
</dbReference>
<keyword evidence="3" id="KW-0328">Glycosyltransferase</keyword>
<evidence type="ECO:0000256" key="8">
    <source>
        <dbReference type="ARBA" id="ARBA00023316"/>
    </source>
</evidence>
<dbReference type="SUPFAM" id="SSF53955">
    <property type="entry name" value="Lysozyme-like"/>
    <property type="match status" value="1"/>
</dbReference>
<dbReference type="EMBL" id="JAUSTP010000009">
    <property type="protein sequence ID" value="MDQ0189605.1"/>
    <property type="molecule type" value="Genomic_DNA"/>
</dbReference>
<keyword evidence="13" id="KW-0378">Hydrolase</keyword>
<evidence type="ECO:0000256" key="3">
    <source>
        <dbReference type="ARBA" id="ARBA00022676"/>
    </source>
</evidence>
<dbReference type="InterPro" id="IPR023346">
    <property type="entry name" value="Lysozyme-like_dom_sf"/>
</dbReference>
<keyword evidence="13" id="KW-0645">Protease</keyword>
<accession>A0ABT9XHL5</accession>
<keyword evidence="13" id="KW-0121">Carboxypeptidase</keyword>
<dbReference type="GO" id="GO:0004180">
    <property type="term" value="F:carboxypeptidase activity"/>
    <property type="evidence" value="ECO:0007669"/>
    <property type="project" value="UniProtKB-KW"/>
</dbReference>
<dbReference type="PANTHER" id="PTHR32282">
    <property type="entry name" value="BINDING PROTEIN TRANSPEPTIDASE, PUTATIVE-RELATED"/>
    <property type="match status" value="1"/>
</dbReference>
<evidence type="ECO:0000256" key="6">
    <source>
        <dbReference type="ARBA" id="ARBA00022984"/>
    </source>
</evidence>
<evidence type="ECO:0000256" key="9">
    <source>
        <dbReference type="ARBA" id="ARBA00044770"/>
    </source>
</evidence>
<evidence type="ECO:0000313" key="14">
    <source>
        <dbReference type="Proteomes" id="UP001232973"/>
    </source>
</evidence>
<evidence type="ECO:0000256" key="5">
    <source>
        <dbReference type="ARBA" id="ARBA00022960"/>
    </source>
</evidence>
<name>A0ABT9XHL5_9BACL</name>
<evidence type="ECO:0000313" key="13">
    <source>
        <dbReference type="EMBL" id="MDQ0189605.1"/>
    </source>
</evidence>
<comment type="subcellular location">
    <subcellularLocation>
        <location evidence="1">Cell membrane</location>
    </subcellularLocation>
</comment>
<proteinExistence type="predicted"/>
<keyword evidence="7 11" id="KW-0472">Membrane</keyword>
<comment type="catalytic activity">
    <reaction evidence="10">
        <text>[GlcNAc-(1-&gt;4)-Mur2Ac(oyl-L-Ala-gamma-D-Glu-L-Lys-D-Ala-D-Ala)](n)-di-trans,octa-cis-undecaprenyl diphosphate + beta-D-GlcNAc-(1-&gt;4)-Mur2Ac(oyl-L-Ala-gamma-D-Glu-L-Lys-D-Ala-D-Ala)-di-trans,octa-cis-undecaprenyl diphosphate = [GlcNAc-(1-&gt;4)-Mur2Ac(oyl-L-Ala-gamma-D-Glu-L-Lys-D-Ala-D-Ala)](n+1)-di-trans,octa-cis-undecaprenyl diphosphate + di-trans,octa-cis-undecaprenyl diphosphate + H(+)</text>
        <dbReference type="Rhea" id="RHEA:23708"/>
        <dbReference type="Rhea" id="RHEA-COMP:9602"/>
        <dbReference type="Rhea" id="RHEA-COMP:9603"/>
        <dbReference type="ChEBI" id="CHEBI:15378"/>
        <dbReference type="ChEBI" id="CHEBI:58405"/>
        <dbReference type="ChEBI" id="CHEBI:60033"/>
        <dbReference type="ChEBI" id="CHEBI:78435"/>
        <dbReference type="EC" id="2.4.99.28"/>
    </reaction>
</comment>
<keyword evidence="5" id="KW-0133">Cell shape</keyword>
<keyword evidence="6" id="KW-0573">Peptidoglycan synthesis</keyword>
<gene>
    <name evidence="13" type="ORF">J2S03_001450</name>
</gene>
<keyword evidence="11" id="KW-1133">Transmembrane helix</keyword>
<dbReference type="Proteomes" id="UP001232973">
    <property type="component" value="Unassembled WGS sequence"/>
</dbReference>
<dbReference type="InterPro" id="IPR050396">
    <property type="entry name" value="Glycosyltr_51/Transpeptidase"/>
</dbReference>
<evidence type="ECO:0000259" key="12">
    <source>
        <dbReference type="Pfam" id="PF00912"/>
    </source>
</evidence>
<keyword evidence="2" id="KW-1003">Cell membrane</keyword>